<dbReference type="AlphaFoldDB" id="A0A938X4Z9"/>
<proteinExistence type="predicted"/>
<evidence type="ECO:0000313" key="1">
    <source>
        <dbReference type="EMBL" id="MBM6919880.1"/>
    </source>
</evidence>
<protein>
    <submittedName>
        <fullName evidence="1">Uncharacterized protein</fullName>
    </submittedName>
</protein>
<reference evidence="1" key="1">
    <citation type="submission" date="2020-08" db="EMBL/GenBank/DDBJ databases">
        <authorList>
            <person name="Cejkova D."/>
            <person name="Kubasova T."/>
            <person name="Jahodarova E."/>
            <person name="Rychlik I."/>
        </authorList>
    </citation>
    <scope>NUCLEOTIDE SEQUENCE</scope>
    <source>
        <strain evidence="1">An559</strain>
    </source>
</reference>
<reference evidence="1" key="2">
    <citation type="journal article" date="2021" name="Sci. Rep.">
        <title>The distribution of antibiotic resistance genes in chicken gut microbiota commensals.</title>
        <authorList>
            <person name="Juricova H."/>
            <person name="Matiasovicova J."/>
            <person name="Kubasova T."/>
            <person name="Cejkova D."/>
            <person name="Rychlik I."/>
        </authorList>
    </citation>
    <scope>NUCLEOTIDE SEQUENCE</scope>
    <source>
        <strain evidence="1">An559</strain>
    </source>
</reference>
<sequence length="151" mass="17239">MALLGSRALDIEVNTADFCLILGYLCSPGRIGLIEAQIPEEKAFMFEREFPDEEYYPITQGETTGGYSMKRSHQLRIYFNNINNCPSVLLPFLGEGNTSYVRRINKGKFVEKIVRDYGFHFGEYQNVAAIRAIVSRLHPANLTDFDRGYNL</sequence>
<dbReference type="Proteomes" id="UP000774750">
    <property type="component" value="Unassembled WGS sequence"/>
</dbReference>
<comment type="caution">
    <text evidence="1">The sequence shown here is derived from an EMBL/GenBank/DDBJ whole genome shotgun (WGS) entry which is preliminary data.</text>
</comment>
<evidence type="ECO:0000313" key="2">
    <source>
        <dbReference type="Proteomes" id="UP000774750"/>
    </source>
</evidence>
<dbReference type="EMBL" id="JACJKY010000002">
    <property type="protein sequence ID" value="MBM6919880.1"/>
    <property type="molecule type" value="Genomic_DNA"/>
</dbReference>
<organism evidence="1 2">
    <name type="scientific">Merdimmobilis hominis</name>
    <dbReference type="NCBI Taxonomy" id="2897707"/>
    <lineage>
        <taxon>Bacteria</taxon>
        <taxon>Bacillati</taxon>
        <taxon>Bacillota</taxon>
        <taxon>Clostridia</taxon>
        <taxon>Eubacteriales</taxon>
        <taxon>Oscillospiraceae</taxon>
        <taxon>Merdimmobilis</taxon>
    </lineage>
</organism>
<gene>
    <name evidence="1" type="ORF">H6A12_01705</name>
</gene>
<dbReference type="RefSeq" id="WP_204444149.1">
    <property type="nucleotide sequence ID" value="NZ_JACJKY010000002.1"/>
</dbReference>
<accession>A0A938X4Z9</accession>
<name>A0A938X4Z9_9FIRM</name>
<keyword evidence="2" id="KW-1185">Reference proteome</keyword>